<feature type="non-terminal residue" evidence="2">
    <location>
        <position position="1"/>
    </location>
</feature>
<organism evidence="2 3">
    <name type="scientific">Tetraparma gracilis</name>
    <dbReference type="NCBI Taxonomy" id="2962635"/>
    <lineage>
        <taxon>Eukaryota</taxon>
        <taxon>Sar</taxon>
        <taxon>Stramenopiles</taxon>
        <taxon>Ochrophyta</taxon>
        <taxon>Bolidophyceae</taxon>
        <taxon>Parmales</taxon>
        <taxon>Triparmaceae</taxon>
        <taxon>Tetraparma</taxon>
    </lineage>
</organism>
<reference evidence="2 3" key="1">
    <citation type="journal article" date="2023" name="Commun. Biol.">
        <title>Genome analysis of Parmales, the sister group of diatoms, reveals the evolutionary specialization of diatoms from phago-mixotrophs to photoautotrophs.</title>
        <authorList>
            <person name="Ban H."/>
            <person name="Sato S."/>
            <person name="Yoshikawa S."/>
            <person name="Yamada K."/>
            <person name="Nakamura Y."/>
            <person name="Ichinomiya M."/>
            <person name="Sato N."/>
            <person name="Blanc-Mathieu R."/>
            <person name="Endo H."/>
            <person name="Kuwata A."/>
            <person name="Ogata H."/>
        </authorList>
    </citation>
    <scope>NUCLEOTIDE SEQUENCE [LARGE SCALE GENOMIC DNA]</scope>
</reference>
<proteinExistence type="predicted"/>
<feature type="compositionally biased region" description="Acidic residues" evidence="1">
    <location>
        <begin position="354"/>
        <end position="376"/>
    </location>
</feature>
<accession>A0ABQ6MXX9</accession>
<evidence type="ECO:0000313" key="2">
    <source>
        <dbReference type="EMBL" id="GMI35134.1"/>
    </source>
</evidence>
<evidence type="ECO:0000256" key="1">
    <source>
        <dbReference type="SAM" id="MobiDB-lite"/>
    </source>
</evidence>
<name>A0ABQ6MXX9_9STRA</name>
<dbReference type="EMBL" id="BRYB01001860">
    <property type="protein sequence ID" value="GMI35134.1"/>
    <property type="molecule type" value="Genomic_DNA"/>
</dbReference>
<gene>
    <name evidence="2" type="ORF">TeGR_g11522</name>
</gene>
<comment type="caution">
    <text evidence="2">The sequence shown here is derived from an EMBL/GenBank/DDBJ whole genome shotgun (WGS) entry which is preliminary data.</text>
</comment>
<sequence length="1231" mass="136223">VSAVKSSTVAHRTITLNLLLRTCFAQADSSMPHSAPETIETDSPVVWKFVRVKRNYVMHYEDPQGARRSFADLPGISLALGFFVDPGGDDAANQYMSNFTTNLTAARAARTKRMKKMVVEEMGKKESDSDAIEMATRIFCGSDEKSVVYHNELFDPIVDSLSKAVKDSVRRRDDFRAFQNALPLALLRDKKGALRDIYRMLSGADPAKDAKKKAKCGPAAFLNRVRNDGDTLAEVCRYLSETTLQMVKSEKEYWASDSTGGDDKKRQHHKSHVMETLAGISNLVLCLQSMFWNWHNDIVELAAAEAGSDAAGLSDVFFSLMNDIADVTNRMMKLNKFPSYESTDDLALMSAGNIEEESDDESDSDDDSGDSDESEDVTPKKKKKPKAPAAPKEAMPRLVESECKNYSEGFRTNMKVFRRVSGLLDGLERCAGLDIATLCDVSHNDKLRARLDKHKQAEELDPKLAKSKFRVSSEVLEAAGYYEKMESLGLVTGISVLERVLRGPVVVDLLAVPKVLSKAAQATAKVAPGSTAADMAAIELKYSIRWTFDRQKIREIDPNLTGIVVDVDQCALAAARNRNQYAAPVCKEGVVLQYLVDARVDQSLEKCYEHCMAGALVSNPFPNFVSKLRSCATSVVWDISKEDIRKKVLGLEHEPPAAREFKHPYKAKLWEGFVEDQKENFDKAKPSSARAAFAKEGRASSTREGIVSKTNRHFPVVVADAATGTRAMQVSSKTAVYGSKEALSLCLPGVVNHVLSMLPKFTDSLRQPEPTTALSVTVGHAMRNPHIMQMGRFSNNYTMPSFLELQTEYNAEFVIAKTVGKVTSSFAKHVIDVCVELHERSRHLVIGLSLGKGAYKWGGGRFKFSVTQLKSKKEREHIVNTISHYQTSEIAIHCLLLTPPLPADERGKFDCDKSLYVPAIIRYVLYRRGPGTGEPLGIRKTSELPSWLNNDPGFQFVTVYSDLSASISNATCCGRTESDLGGEEAPTAVDHDKTRILIKRSRHDFIDRVKGMVERRVIEGDVVESYDEFCKLCLFNLEKTHALHFEDPIDPTAEPEYIPSMISCCSDMYRMVNSVAGEIKRLEGIVRGLAVLIDKTNLSGFGMPMHYVAIPAEVLSRINAGCMMDMCDYFVTCVRRILTSSECLQLDGACRACLSLLPSLESEVKIVVERIKSGGKLFDTDGGGGEESGGEILANIVELLESVKLVAAKDVHGLLTNMQMEFRDLDENDLL</sequence>
<feature type="region of interest" description="Disordered" evidence="1">
    <location>
        <begin position="354"/>
        <end position="398"/>
    </location>
</feature>
<evidence type="ECO:0000313" key="3">
    <source>
        <dbReference type="Proteomes" id="UP001165060"/>
    </source>
</evidence>
<dbReference type="Proteomes" id="UP001165060">
    <property type="component" value="Unassembled WGS sequence"/>
</dbReference>
<keyword evidence="3" id="KW-1185">Reference proteome</keyword>
<protein>
    <submittedName>
        <fullName evidence="2">Uncharacterized protein</fullName>
    </submittedName>
</protein>